<dbReference type="InterPro" id="IPR009006">
    <property type="entry name" value="Ala_racemase/Decarboxylase_C"/>
</dbReference>
<comment type="function">
    <text evidence="6">Catalyzes the interconversion of L-alanine and D-alanine. May also act on other amino acids.</text>
</comment>
<evidence type="ECO:0000313" key="9">
    <source>
        <dbReference type="Proteomes" id="UP001501588"/>
    </source>
</evidence>
<proteinExistence type="inferred from homology"/>
<feature type="binding site" evidence="6">
    <location>
        <position position="270"/>
    </location>
    <ligand>
        <name>substrate</name>
    </ligand>
</feature>
<feature type="active site" description="Proton acceptor; specific for D-alanine" evidence="6">
    <location>
        <position position="3"/>
    </location>
</feature>
<dbReference type="InterPro" id="IPR000821">
    <property type="entry name" value="Ala_racemase"/>
</dbReference>
<dbReference type="Pfam" id="PF01168">
    <property type="entry name" value="Ala_racemase_N"/>
    <property type="match status" value="1"/>
</dbReference>
<keyword evidence="5 6" id="KW-0413">Isomerase</keyword>
<reference evidence="8 9" key="1">
    <citation type="journal article" date="2019" name="Int. J. Syst. Evol. Microbiol.">
        <title>The Global Catalogue of Microorganisms (GCM) 10K type strain sequencing project: providing services to taxonomists for standard genome sequencing and annotation.</title>
        <authorList>
            <consortium name="The Broad Institute Genomics Platform"/>
            <consortium name="The Broad Institute Genome Sequencing Center for Infectious Disease"/>
            <person name="Wu L."/>
            <person name="Ma J."/>
        </authorList>
    </citation>
    <scope>NUCLEOTIDE SEQUENCE [LARGE SCALE GENOMIC DNA]</scope>
    <source>
        <strain evidence="8 9">JCM 9933</strain>
    </source>
</reference>
<dbReference type="InterPro" id="IPR029066">
    <property type="entry name" value="PLP-binding_barrel"/>
</dbReference>
<dbReference type="PANTHER" id="PTHR30511:SF0">
    <property type="entry name" value="ALANINE RACEMASE, CATABOLIC-RELATED"/>
    <property type="match status" value="1"/>
</dbReference>
<accession>A0ABN1F2Q0</accession>
<dbReference type="SUPFAM" id="SSF50621">
    <property type="entry name" value="Alanine racemase C-terminal domain-like"/>
    <property type="match status" value="1"/>
</dbReference>
<comment type="pathway">
    <text evidence="6">Amino-acid biosynthesis; D-alanine biosynthesis; D-alanine from L-alanine: step 1/1.</text>
</comment>
<feature type="binding site" evidence="6">
    <location>
        <position position="99"/>
    </location>
    <ligand>
        <name>substrate</name>
    </ligand>
</feature>
<dbReference type="SMART" id="SM01005">
    <property type="entry name" value="Ala_racemase_C"/>
    <property type="match status" value="1"/>
</dbReference>
<feature type="modified residue" description="N6-(pyridoxal phosphate)lysine" evidence="6">
    <location>
        <position position="3"/>
    </location>
</feature>
<comment type="catalytic activity">
    <reaction evidence="1 6">
        <text>L-alanine = D-alanine</text>
        <dbReference type="Rhea" id="RHEA:20249"/>
        <dbReference type="ChEBI" id="CHEBI:57416"/>
        <dbReference type="ChEBI" id="CHEBI:57972"/>
        <dbReference type="EC" id="5.1.1.1"/>
    </reaction>
</comment>
<name>A0ABN1F2Q0_9PROT</name>
<comment type="caution">
    <text evidence="8">The sequence shown here is derived from an EMBL/GenBank/DDBJ whole genome shotgun (WGS) entry which is preliminary data.</text>
</comment>
<dbReference type="Pfam" id="PF00842">
    <property type="entry name" value="Ala_racemase_C"/>
    <property type="match status" value="1"/>
</dbReference>
<evidence type="ECO:0000256" key="5">
    <source>
        <dbReference type="ARBA" id="ARBA00023235"/>
    </source>
</evidence>
<evidence type="ECO:0000256" key="4">
    <source>
        <dbReference type="ARBA" id="ARBA00022898"/>
    </source>
</evidence>
<dbReference type="PANTHER" id="PTHR30511">
    <property type="entry name" value="ALANINE RACEMASE"/>
    <property type="match status" value="1"/>
</dbReference>
<protein>
    <recommendedName>
        <fullName evidence="3 6">Alanine racemase</fullName>
        <ecNumber evidence="3 6">5.1.1.1</ecNumber>
    </recommendedName>
</protein>
<dbReference type="CDD" id="cd00430">
    <property type="entry name" value="PLPDE_III_AR"/>
    <property type="match status" value="1"/>
</dbReference>
<dbReference type="EMBL" id="BAAAFZ010000022">
    <property type="protein sequence ID" value="GAA0580881.1"/>
    <property type="molecule type" value="Genomic_DNA"/>
</dbReference>
<dbReference type="PRINTS" id="PR00992">
    <property type="entry name" value="ALARACEMASE"/>
</dbReference>
<evidence type="ECO:0000256" key="1">
    <source>
        <dbReference type="ARBA" id="ARBA00000316"/>
    </source>
</evidence>
<gene>
    <name evidence="8" type="primary">alr</name>
    <name evidence="8" type="ORF">GCM10009416_19210</name>
</gene>
<keyword evidence="9" id="KW-1185">Reference proteome</keyword>
<feature type="active site" description="Proton acceptor; specific for L-alanine" evidence="6">
    <location>
        <position position="222"/>
    </location>
</feature>
<dbReference type="EC" id="5.1.1.1" evidence="3 6"/>
<evidence type="ECO:0000256" key="6">
    <source>
        <dbReference type="HAMAP-Rule" id="MF_01201"/>
    </source>
</evidence>
<evidence type="ECO:0000313" key="8">
    <source>
        <dbReference type="EMBL" id="GAA0580881.1"/>
    </source>
</evidence>
<organism evidence="8 9">
    <name type="scientific">Craurococcus roseus</name>
    <dbReference type="NCBI Taxonomy" id="77585"/>
    <lineage>
        <taxon>Bacteria</taxon>
        <taxon>Pseudomonadati</taxon>
        <taxon>Pseudomonadota</taxon>
        <taxon>Alphaproteobacteria</taxon>
        <taxon>Acetobacterales</taxon>
        <taxon>Acetobacteraceae</taxon>
        <taxon>Craurococcus</taxon>
    </lineage>
</organism>
<dbReference type="NCBIfam" id="TIGR00492">
    <property type="entry name" value="alr"/>
    <property type="match status" value="1"/>
</dbReference>
<dbReference type="Gene3D" id="2.40.37.10">
    <property type="entry name" value="Lyase, Ornithine Decarboxylase, Chain A, domain 1"/>
    <property type="match status" value="1"/>
</dbReference>
<evidence type="ECO:0000256" key="2">
    <source>
        <dbReference type="ARBA" id="ARBA00001933"/>
    </source>
</evidence>
<dbReference type="HAMAP" id="MF_01201">
    <property type="entry name" value="Ala_racemase"/>
    <property type="match status" value="1"/>
</dbReference>
<feature type="domain" description="Alanine racemase C-terminal" evidence="7">
    <location>
        <begin position="201"/>
        <end position="326"/>
    </location>
</feature>
<comment type="cofactor">
    <cofactor evidence="2 6">
        <name>pyridoxal 5'-phosphate</name>
        <dbReference type="ChEBI" id="CHEBI:597326"/>
    </cofactor>
</comment>
<dbReference type="Proteomes" id="UP001501588">
    <property type="component" value="Unassembled WGS sequence"/>
</dbReference>
<comment type="similarity">
    <text evidence="6">Belongs to the alanine racemase family.</text>
</comment>
<dbReference type="SUPFAM" id="SSF51419">
    <property type="entry name" value="PLP-binding barrel"/>
    <property type="match status" value="1"/>
</dbReference>
<dbReference type="InterPro" id="IPR011079">
    <property type="entry name" value="Ala_racemase_C"/>
</dbReference>
<keyword evidence="4 6" id="KW-0663">Pyridoxal phosphate</keyword>
<evidence type="ECO:0000259" key="7">
    <source>
        <dbReference type="SMART" id="SM01005"/>
    </source>
</evidence>
<sequence>MVKADAYGLGAARVGPALRDAGCRHFFVAHLAEGVALREAIGPGPVIAVLNGFVPDADGDAGLLPVLNGLPDVEAHAAAARKRGRAAPAILHLDTGMSRLGLDAREQEAVAADPSRLDGLDLRWLMTHLACADEPEHPLNAAQAARFAAICARLPPGIPRSVANSSGMFLGPAFASDLARPGCALHGINPTPGRPNPVRQAVRLDAPVLQVREIAQGDTVGYGATWAATRPTRVATVAAGYADGYLRALSGRAFGVFAGRSVPLIGRVSMDLIAFDATDAPGLAPGGAITLIGPDGLTPDDLAARAGTIGYEILTSLGNRYRREYVSA</sequence>
<evidence type="ECO:0000256" key="3">
    <source>
        <dbReference type="ARBA" id="ARBA00013089"/>
    </source>
</evidence>
<dbReference type="InterPro" id="IPR001608">
    <property type="entry name" value="Ala_racemase_N"/>
</dbReference>
<dbReference type="Gene3D" id="3.20.20.10">
    <property type="entry name" value="Alanine racemase"/>
    <property type="match status" value="1"/>
</dbReference>